<dbReference type="EMBL" id="CAKOGP040001969">
    <property type="protein sequence ID" value="CAJ1958132.1"/>
    <property type="molecule type" value="Genomic_DNA"/>
</dbReference>
<accession>A0AAD2FZX8</accession>
<evidence type="ECO:0000256" key="5">
    <source>
        <dbReference type="SAM" id="MobiDB-lite"/>
    </source>
</evidence>
<dbReference type="InterPro" id="IPR036390">
    <property type="entry name" value="WH_DNA-bd_sf"/>
</dbReference>
<feature type="region of interest" description="Disordered" evidence="5">
    <location>
        <begin position="257"/>
        <end position="287"/>
    </location>
</feature>
<keyword evidence="2" id="KW-0238">DNA-binding</keyword>
<feature type="compositionally biased region" description="Polar residues" evidence="5">
    <location>
        <begin position="273"/>
        <end position="283"/>
    </location>
</feature>
<evidence type="ECO:0000259" key="6">
    <source>
        <dbReference type="SMART" id="SM00415"/>
    </source>
</evidence>
<reference evidence="7" key="1">
    <citation type="submission" date="2023-08" db="EMBL/GenBank/DDBJ databases">
        <authorList>
            <person name="Audoor S."/>
            <person name="Bilcke G."/>
        </authorList>
    </citation>
    <scope>NUCLEOTIDE SEQUENCE</scope>
</reference>
<dbReference type="Gene3D" id="1.10.10.10">
    <property type="entry name" value="Winged helix-like DNA-binding domain superfamily/Winged helix DNA-binding domain"/>
    <property type="match status" value="1"/>
</dbReference>
<dbReference type="PANTHER" id="PTHR10015">
    <property type="entry name" value="HEAT SHOCK TRANSCRIPTION FACTOR"/>
    <property type="match status" value="1"/>
</dbReference>
<dbReference type="Proteomes" id="UP001295423">
    <property type="component" value="Unassembled WGS sequence"/>
</dbReference>
<proteinExistence type="inferred from homology"/>
<dbReference type="GO" id="GO:0003700">
    <property type="term" value="F:DNA-binding transcription factor activity"/>
    <property type="evidence" value="ECO:0007669"/>
    <property type="project" value="InterPro"/>
</dbReference>
<evidence type="ECO:0000256" key="4">
    <source>
        <dbReference type="RuleBase" id="RU004020"/>
    </source>
</evidence>
<organism evidence="7 8">
    <name type="scientific">Cylindrotheca closterium</name>
    <dbReference type="NCBI Taxonomy" id="2856"/>
    <lineage>
        <taxon>Eukaryota</taxon>
        <taxon>Sar</taxon>
        <taxon>Stramenopiles</taxon>
        <taxon>Ochrophyta</taxon>
        <taxon>Bacillariophyta</taxon>
        <taxon>Bacillariophyceae</taxon>
        <taxon>Bacillariophycidae</taxon>
        <taxon>Bacillariales</taxon>
        <taxon>Bacillariaceae</taxon>
        <taxon>Cylindrotheca</taxon>
    </lineage>
</organism>
<dbReference type="InterPro" id="IPR036388">
    <property type="entry name" value="WH-like_DNA-bd_sf"/>
</dbReference>
<dbReference type="FunFam" id="1.10.10.10:FF:000479">
    <property type="entry name" value="Predicted protein"/>
    <property type="match status" value="1"/>
</dbReference>
<gene>
    <name evidence="7" type="ORF">CYCCA115_LOCUS17039</name>
</gene>
<comment type="caution">
    <text evidence="7">The sequence shown here is derived from an EMBL/GenBank/DDBJ whole genome shotgun (WGS) entry which is preliminary data.</text>
</comment>
<dbReference type="SUPFAM" id="SSF46785">
    <property type="entry name" value="Winged helix' DNA-binding domain"/>
    <property type="match status" value="1"/>
</dbReference>
<evidence type="ECO:0000256" key="2">
    <source>
        <dbReference type="ARBA" id="ARBA00023125"/>
    </source>
</evidence>
<feature type="domain" description="HSF-type DNA-binding" evidence="6">
    <location>
        <begin position="65"/>
        <end position="162"/>
    </location>
</feature>
<dbReference type="InterPro" id="IPR000232">
    <property type="entry name" value="HSF_DNA-bd"/>
</dbReference>
<keyword evidence="3" id="KW-0539">Nucleus</keyword>
<evidence type="ECO:0000256" key="3">
    <source>
        <dbReference type="ARBA" id="ARBA00023242"/>
    </source>
</evidence>
<evidence type="ECO:0000313" key="7">
    <source>
        <dbReference type="EMBL" id="CAJ1958132.1"/>
    </source>
</evidence>
<protein>
    <recommendedName>
        <fullName evidence="6">HSF-type DNA-binding domain-containing protein</fullName>
    </recommendedName>
</protein>
<name>A0AAD2FZX8_9STRA</name>
<dbReference type="GO" id="GO:0005634">
    <property type="term" value="C:nucleus"/>
    <property type="evidence" value="ECO:0007669"/>
    <property type="project" value="UniProtKB-SubCell"/>
</dbReference>
<keyword evidence="8" id="KW-1185">Reference proteome</keyword>
<dbReference type="Pfam" id="PF00447">
    <property type="entry name" value="HSF_DNA-bind"/>
    <property type="match status" value="1"/>
</dbReference>
<dbReference type="GO" id="GO:0043565">
    <property type="term" value="F:sequence-specific DNA binding"/>
    <property type="evidence" value="ECO:0007669"/>
    <property type="project" value="InterPro"/>
</dbReference>
<evidence type="ECO:0000256" key="1">
    <source>
        <dbReference type="ARBA" id="ARBA00004123"/>
    </source>
</evidence>
<feature type="compositionally biased region" description="Basic and acidic residues" evidence="5">
    <location>
        <begin position="261"/>
        <end position="272"/>
    </location>
</feature>
<comment type="subcellular location">
    <subcellularLocation>
        <location evidence="1">Nucleus</location>
    </subcellularLocation>
</comment>
<evidence type="ECO:0000313" key="8">
    <source>
        <dbReference type="Proteomes" id="UP001295423"/>
    </source>
</evidence>
<dbReference type="AlphaFoldDB" id="A0AAD2FZX8"/>
<comment type="similarity">
    <text evidence="4">Belongs to the HSF family.</text>
</comment>
<dbReference type="SMART" id="SM00415">
    <property type="entry name" value="HSF"/>
    <property type="match status" value="1"/>
</dbReference>
<feature type="region of interest" description="Disordered" evidence="5">
    <location>
        <begin position="1"/>
        <end position="24"/>
    </location>
</feature>
<dbReference type="PANTHER" id="PTHR10015:SF206">
    <property type="entry name" value="HSF-TYPE DNA-BINDING DOMAIN-CONTAINING PROTEIN"/>
    <property type="match status" value="1"/>
</dbReference>
<sequence>MQSNHSKTSSDPAANTSSPSINLNHNFSIQTMNRPQNAGMETEGVVPIVALPEGNNSFVGMRISSGLPFPFKLHAMLDNAAEGNYETIVSWSGDNGFLVHDKDAFVEAIIPKYFSQTKYRSFQRLLNMWGFQRLREGPRKGAYYHEQFQRGNSSLCGKMKCEKIKKKPTPGGANANGNVNANANAKSKEPKQYKANVLALESSNEVEPAPSKIAEKKVVTFDKATKPAAKVLDAAAPLPSFEDTFGEIKQIIPVGKRKTTAKVDHPHADTFDPNKQQSNQSAPLPTYSDLFEDLQFHEVSKGDKIARVYGPGEGKK</sequence>